<dbReference type="GO" id="GO:0000175">
    <property type="term" value="F:3'-5'-RNA exonuclease activity"/>
    <property type="evidence" value="ECO:0007669"/>
    <property type="project" value="TreeGrafter"/>
</dbReference>
<feature type="domain" description="RNB" evidence="1">
    <location>
        <begin position="551"/>
        <end position="911"/>
    </location>
</feature>
<name>A0A3M7M2E4_9PLEO</name>
<dbReference type="Pfam" id="PF25522">
    <property type="entry name" value="OB_cyt-4"/>
    <property type="match status" value="1"/>
</dbReference>
<dbReference type="InterPro" id="IPR001900">
    <property type="entry name" value="RNase_II/R"/>
</dbReference>
<reference evidence="2 3" key="1">
    <citation type="journal article" date="2014" name="PLoS ONE">
        <title>De novo Genome Assembly of the Fungal Plant Pathogen Pyrenophora semeniperda.</title>
        <authorList>
            <person name="Soliai M.M."/>
            <person name="Meyer S.E."/>
            <person name="Udall J.A."/>
            <person name="Elzinga D.E."/>
            <person name="Hermansen R.A."/>
            <person name="Bodily P.M."/>
            <person name="Hart A.A."/>
            <person name="Coleman C.E."/>
        </authorList>
    </citation>
    <scope>NUCLEOTIDE SEQUENCE [LARGE SCALE GENOMIC DNA]</scope>
    <source>
        <strain evidence="2 3">CCB06</strain>
        <tissue evidence="2">Mycelium</tissue>
    </source>
</reference>
<organism evidence="2 3">
    <name type="scientific">Pyrenophora seminiperda CCB06</name>
    <dbReference type="NCBI Taxonomy" id="1302712"/>
    <lineage>
        <taxon>Eukaryota</taxon>
        <taxon>Fungi</taxon>
        <taxon>Dikarya</taxon>
        <taxon>Ascomycota</taxon>
        <taxon>Pezizomycotina</taxon>
        <taxon>Dothideomycetes</taxon>
        <taxon>Pleosporomycetidae</taxon>
        <taxon>Pleosporales</taxon>
        <taxon>Pleosporineae</taxon>
        <taxon>Pleosporaceae</taxon>
        <taxon>Pyrenophora</taxon>
    </lineage>
</organism>
<dbReference type="PANTHER" id="PTHR23355">
    <property type="entry name" value="RIBONUCLEASE"/>
    <property type="match status" value="1"/>
</dbReference>
<accession>A0A3M7M2E4</accession>
<dbReference type="OrthoDB" id="2285229at2759"/>
<dbReference type="SMART" id="SM00955">
    <property type="entry name" value="RNB"/>
    <property type="match status" value="1"/>
</dbReference>
<dbReference type="InterPro" id="IPR056624">
    <property type="entry name" value="WH_CYT4"/>
</dbReference>
<keyword evidence="3" id="KW-1185">Reference proteome</keyword>
<dbReference type="EMBL" id="KE747816">
    <property type="protein sequence ID" value="RMZ68570.1"/>
    <property type="molecule type" value="Genomic_DNA"/>
</dbReference>
<evidence type="ECO:0000259" key="1">
    <source>
        <dbReference type="SMART" id="SM00955"/>
    </source>
</evidence>
<evidence type="ECO:0000313" key="2">
    <source>
        <dbReference type="EMBL" id="RMZ68570.1"/>
    </source>
</evidence>
<dbReference type="GO" id="GO:0000932">
    <property type="term" value="C:P-body"/>
    <property type="evidence" value="ECO:0007669"/>
    <property type="project" value="TreeGrafter"/>
</dbReference>
<dbReference type="InterPro" id="IPR050180">
    <property type="entry name" value="RNR_Ribonuclease"/>
</dbReference>
<dbReference type="InterPro" id="IPR057912">
    <property type="entry name" value="OB_CYT4_C"/>
</dbReference>
<dbReference type="GO" id="GO:0006402">
    <property type="term" value="P:mRNA catabolic process"/>
    <property type="evidence" value="ECO:0007669"/>
    <property type="project" value="TreeGrafter"/>
</dbReference>
<evidence type="ECO:0000313" key="3">
    <source>
        <dbReference type="Proteomes" id="UP000265663"/>
    </source>
</evidence>
<proteinExistence type="predicted"/>
<sequence>MYTRLQSASGYACLRCQWRLVNQRGSVRQIHARQALCFIKVPHTSRRALHTTTEVCCNATKRQPQTDLLQRLQLSSRPAITPPPLNPLLLPGPENVSIRRHLEKWQDQYGGPTEEALSGFQNHPVHGDIQNSLSKLSSTFKADEDEKPNEWADADEDESGDLITIGLFLKPGDIVELSQPGREPVLAVFVQQVENESQFFSMNGRWTHSMLSKVSFAIPGCIDPSLVLPLVPFLPTSTDKSKADAKSEIQVPRELAVPVTATLEDMTKEAETIYRDNASVLDTAYDTLAEEEQTKIMTLTQIASRLLGRDDPAWVPSTAALLAVRKALNHNEFRFRSDSRSHRLTNSFAIRPKTDVELAETVHEWIREYREYLALGANQSHNAQDTPINGASYIIKFLEKARRLIFASRRHREPNTGGVGPWNGPLTHNEASSTEIEFTKTDQKIIKFVQAWALTGQFSGMSGLHAACASLVLATECYGPGVIHDAGTPHEALSSIKPATGFLFLQEIGVLLPYENRAIYDEHLMLPTVRATENVESTRPNPDFRDSMAPRREWGSTFIFCIDEASAHEIDDGVSIERIEDTDSEFWIHVHVANPTAFFDKNHPLSGRAAHMIQTVYTPEKFFPMLPEWVNKEHFSLESNRPVITFSSRIDLTGTVLERKIQHGIIENVLRITYSEVAKLLDDESTSKSQRLVVGGEVPSCGPSELPDVSDSQLEDLRDLYTAAMALWEARKLAGAVRFSTGNTSVRVWENSTKEKDGIALELPSVEHARVISGDPIIQLTNTIPQGFIQPDIGPKNIVEEMMLLACQTAGVWCAERHIPVMYRGTIKPPSDEELSAQELQQLIQLNYEKHGEVPLDLATRFQKALGRAITHFSPLPHHIIGAPAYVKVTSPLRRYSDMIAHWQIEAALRYEAQSGMKFDATAIASTSRNVLPFSQEEMRDLIVTISPREKIISMAQRDSVNFWTTQAFLRAFKYKQAPLPDTFRFFVQTIKEGRGASGQLSEYRLKAFTTEDSDMQEGEEWDVILDRIDLFSRSVFVRPVSRRSFSTL</sequence>
<dbReference type="AlphaFoldDB" id="A0A3M7M2E4"/>
<dbReference type="Pfam" id="PF00773">
    <property type="entry name" value="RNB"/>
    <property type="match status" value="1"/>
</dbReference>
<dbReference type="GO" id="GO:0003723">
    <property type="term" value="F:RNA binding"/>
    <property type="evidence" value="ECO:0007669"/>
    <property type="project" value="InterPro"/>
</dbReference>
<dbReference type="Pfam" id="PF23216">
    <property type="entry name" value="WHD_CYT4"/>
    <property type="match status" value="1"/>
</dbReference>
<gene>
    <name evidence="2" type="ORF">GMOD_00008290</name>
</gene>
<dbReference type="PANTHER" id="PTHR23355:SF65">
    <property type="entry name" value="EXORIBONUCLEASE CYT-4, PUTATIVE (AFU_ORTHOLOGUE AFUA_7G01550)-RELATED"/>
    <property type="match status" value="1"/>
</dbReference>
<dbReference type="InterPro" id="IPR056625">
    <property type="entry name" value="SH3_CYT4"/>
</dbReference>
<dbReference type="SUPFAM" id="SSF50249">
    <property type="entry name" value="Nucleic acid-binding proteins"/>
    <property type="match status" value="1"/>
</dbReference>
<dbReference type="Proteomes" id="UP000265663">
    <property type="component" value="Unassembled WGS sequence"/>
</dbReference>
<dbReference type="Pfam" id="PF23214">
    <property type="entry name" value="SH3_CYT4"/>
    <property type="match status" value="1"/>
</dbReference>
<protein>
    <submittedName>
        <fullName evidence="2">Mitochondrial exoribonuclease Cyt-4</fullName>
    </submittedName>
</protein>
<dbReference type="InterPro" id="IPR012340">
    <property type="entry name" value="NA-bd_OB-fold"/>
</dbReference>